<evidence type="ECO:0000313" key="4">
    <source>
        <dbReference type="EMBL" id="PXZ07045.1"/>
    </source>
</evidence>
<proteinExistence type="predicted"/>
<sequence>MNINNSSSVKKYTGAKKRTYDKLINVAIEALEHGKDISITQLSDICGISRATAYRYFPTKSDLISAVVEQSLGPIFFWTSDKEKVEDRINDFLVFAFPQMLKHEGVLRAALRLSLQQWAMERSKIVEQSQKLVRGNRKEILSRLLQPLKQQLPEEIYNNVIYSISIIYGSEIFMVLKDIWNLENQQVITLVQWIAKAIINQAKEDAQMELTDEILKIG</sequence>
<dbReference type="Proteomes" id="UP000247932">
    <property type="component" value="Unassembled WGS sequence"/>
</dbReference>
<dbReference type="EMBL" id="QGLR01000010">
    <property type="protein sequence ID" value="PXZ07045.1"/>
    <property type="molecule type" value="Genomic_DNA"/>
</dbReference>
<dbReference type="SUPFAM" id="SSF46689">
    <property type="entry name" value="Homeodomain-like"/>
    <property type="match status" value="1"/>
</dbReference>
<gene>
    <name evidence="4" type="ORF">DKK70_08610</name>
</gene>
<protein>
    <submittedName>
        <fullName evidence="4">TetR family transcriptional regulator</fullName>
    </submittedName>
</protein>
<feature type="domain" description="HTH tetR-type" evidence="3">
    <location>
        <begin position="17"/>
        <end position="75"/>
    </location>
</feature>
<dbReference type="RefSeq" id="WP_110433634.1">
    <property type="nucleotide sequence ID" value="NZ_QGLR01000010.1"/>
</dbReference>
<dbReference type="InterPro" id="IPR001647">
    <property type="entry name" value="HTH_TetR"/>
</dbReference>
<keyword evidence="1 2" id="KW-0238">DNA-binding</keyword>
<dbReference type="GO" id="GO:0003677">
    <property type="term" value="F:DNA binding"/>
    <property type="evidence" value="ECO:0007669"/>
    <property type="project" value="UniProtKB-UniRule"/>
</dbReference>
<comment type="caution">
    <text evidence="4">The sequence shown here is derived from an EMBL/GenBank/DDBJ whole genome shotgun (WGS) entry which is preliminary data.</text>
</comment>
<dbReference type="Pfam" id="PF02796">
    <property type="entry name" value="HTH_7"/>
    <property type="match status" value="1"/>
</dbReference>
<feature type="DNA-binding region" description="H-T-H motif" evidence="2">
    <location>
        <begin position="38"/>
        <end position="57"/>
    </location>
</feature>
<dbReference type="Gene3D" id="1.10.357.10">
    <property type="entry name" value="Tetracycline Repressor, domain 2"/>
    <property type="match status" value="1"/>
</dbReference>
<dbReference type="InterPro" id="IPR009057">
    <property type="entry name" value="Homeodomain-like_sf"/>
</dbReference>
<dbReference type="GO" id="GO:0000150">
    <property type="term" value="F:DNA strand exchange activity"/>
    <property type="evidence" value="ECO:0007669"/>
    <property type="project" value="InterPro"/>
</dbReference>
<dbReference type="AlphaFoldDB" id="A0A2V4E1L9"/>
<dbReference type="PROSITE" id="PS50977">
    <property type="entry name" value="HTH_TETR_2"/>
    <property type="match status" value="1"/>
</dbReference>
<accession>A0A2V4E1L9</accession>
<organism evidence="4 5">
    <name type="scientific">Gilliamella apicola</name>
    <dbReference type="NCBI Taxonomy" id="1196095"/>
    <lineage>
        <taxon>Bacteria</taxon>
        <taxon>Pseudomonadati</taxon>
        <taxon>Pseudomonadota</taxon>
        <taxon>Gammaproteobacteria</taxon>
        <taxon>Orbales</taxon>
        <taxon>Orbaceae</taxon>
        <taxon>Gilliamella</taxon>
    </lineage>
</organism>
<reference evidence="4 5" key="1">
    <citation type="submission" date="2018-05" db="EMBL/GenBank/DDBJ databases">
        <title>Reference genomes for bee gut microbiota database.</title>
        <authorList>
            <person name="Ellegaard K.M."/>
        </authorList>
    </citation>
    <scope>NUCLEOTIDE SEQUENCE [LARGE SCALE GENOMIC DNA]</scope>
    <source>
        <strain evidence="4 5">ESL0182</strain>
    </source>
</reference>
<name>A0A2V4E1L9_9GAMM</name>
<keyword evidence="5" id="KW-1185">Reference proteome</keyword>
<dbReference type="InterPro" id="IPR006120">
    <property type="entry name" value="Resolvase_HTH_dom"/>
</dbReference>
<evidence type="ECO:0000256" key="1">
    <source>
        <dbReference type="ARBA" id="ARBA00023125"/>
    </source>
</evidence>
<evidence type="ECO:0000259" key="3">
    <source>
        <dbReference type="PROSITE" id="PS50977"/>
    </source>
</evidence>
<evidence type="ECO:0000313" key="5">
    <source>
        <dbReference type="Proteomes" id="UP000247932"/>
    </source>
</evidence>
<evidence type="ECO:0000256" key="2">
    <source>
        <dbReference type="PROSITE-ProRule" id="PRU00335"/>
    </source>
</evidence>
<dbReference type="OrthoDB" id="3217159at2"/>